<dbReference type="PROSITE" id="PS51880">
    <property type="entry name" value="TGS"/>
    <property type="match status" value="1"/>
</dbReference>
<proteinExistence type="predicted"/>
<feature type="region of interest" description="Disordered" evidence="1">
    <location>
        <begin position="124"/>
        <end position="196"/>
    </location>
</feature>
<organism evidence="3 4">
    <name type="scientific">Rangifer tarandus platyrhynchus</name>
    <name type="common">Svalbard reindeer</name>
    <dbReference type="NCBI Taxonomy" id="3082113"/>
    <lineage>
        <taxon>Eukaryota</taxon>
        <taxon>Metazoa</taxon>
        <taxon>Chordata</taxon>
        <taxon>Craniata</taxon>
        <taxon>Vertebrata</taxon>
        <taxon>Euteleostomi</taxon>
        <taxon>Mammalia</taxon>
        <taxon>Eutheria</taxon>
        <taxon>Laurasiatheria</taxon>
        <taxon>Artiodactyla</taxon>
        <taxon>Ruminantia</taxon>
        <taxon>Pecora</taxon>
        <taxon>Cervidae</taxon>
        <taxon>Odocoileinae</taxon>
        <taxon>Rangifer</taxon>
    </lineage>
</organism>
<evidence type="ECO:0000256" key="1">
    <source>
        <dbReference type="SAM" id="MobiDB-lite"/>
    </source>
</evidence>
<evidence type="ECO:0000313" key="4">
    <source>
        <dbReference type="Proteomes" id="UP001176941"/>
    </source>
</evidence>
<dbReference type="InterPro" id="IPR004095">
    <property type="entry name" value="TGS"/>
</dbReference>
<dbReference type="InterPro" id="IPR018163">
    <property type="entry name" value="Thr/Ala-tRNA-synth_IIc_edit"/>
</dbReference>
<feature type="domain" description="TGS" evidence="2">
    <location>
        <begin position="269"/>
        <end position="335"/>
    </location>
</feature>
<dbReference type="PANTHER" id="PTHR42753:SF9">
    <property type="entry name" value="LARGE RIBOSOMAL SUBUNIT PROTEIN ML39"/>
    <property type="match status" value="1"/>
</dbReference>
<dbReference type="PANTHER" id="PTHR42753">
    <property type="entry name" value="MITOCHONDRIAL RIBOSOME PROTEIN L39/PROLYL-TRNA LIGASE FAMILY MEMBER"/>
    <property type="match status" value="1"/>
</dbReference>
<dbReference type="Proteomes" id="UP001176941">
    <property type="component" value="Chromosome 29"/>
</dbReference>
<reference evidence="3" key="1">
    <citation type="submission" date="2023-04" db="EMBL/GenBank/DDBJ databases">
        <authorList>
            <consortium name="ELIXIR-Norway"/>
        </authorList>
    </citation>
    <scope>NUCLEOTIDE SEQUENCE [LARGE SCALE GENOMIC DNA]</scope>
</reference>
<gene>
    <name evidence="3" type="ORF">MRATA1EN1_LOCUS18171</name>
</gene>
<dbReference type="InterPro" id="IPR050062">
    <property type="entry name" value="Pro-tRNA_synthetase"/>
</dbReference>
<feature type="region of interest" description="Disordered" evidence="1">
    <location>
        <begin position="15"/>
        <end position="85"/>
    </location>
</feature>
<dbReference type="SUPFAM" id="SSF55186">
    <property type="entry name" value="ThrRS/AlaRS common domain"/>
    <property type="match status" value="1"/>
</dbReference>
<feature type="compositionally biased region" description="Low complexity" evidence="1">
    <location>
        <begin position="53"/>
        <end position="62"/>
    </location>
</feature>
<accession>A0ABN8Z648</accession>
<evidence type="ECO:0000259" key="2">
    <source>
        <dbReference type="PROSITE" id="PS51880"/>
    </source>
</evidence>
<dbReference type="InterPro" id="IPR012675">
    <property type="entry name" value="Beta-grasp_dom_sf"/>
</dbReference>
<dbReference type="Gene3D" id="3.10.20.30">
    <property type="match status" value="1"/>
</dbReference>
<evidence type="ECO:0000313" key="3">
    <source>
        <dbReference type="EMBL" id="CAI9169209.1"/>
    </source>
</evidence>
<sequence>MATLMLVDSEQDQVFGANELTGLRKESPKTRKSPSTGAVTGREPQLRTLRPMALLAAASSSSYQSLQPKAGSGRDTKAGPPLGHWDPADEACFVSTKGFASRQARTRGGRRVAARAGLCVSKRDVSPTCGAQGPRITLRAPRTNTDPDAGPPATDSQRGLSAPPSGGCRPRAGPGTKLSGGTQSARSEFPGKRTGKDLRAEVPTVAEQAMALVVRGLRLWRAAPSGGAAWRSVATSPASQLSPTELIEMQNDLFNKEKNRQLSLTPRTEKIEVKHVGKTDPGTIFVLNKNVSTPYSCAMHLSEWYCRKSILALVDGQPWDMYKPLTKSCEIKFLTFKDDDPGEVNKAYWRSCAMIMGCVIERAFKDEYVVRLVRAPEVPVIAGAFCYDVVLDKRLDEWMPTKENLRSFTKDARALIYKDLPFETLEVEAKVALEIFQHNKYKVDFIEEKASQNPERIVKLHRFGDFIDVSEGPLIPRTSICFQYEVSAVHNLQATQSSLVRRFQGLSLPAHLRAHFTIWNKLLERSRKMVTEDQTKPTEKSAST</sequence>
<name>A0ABN8Z648_RANTA</name>
<keyword evidence="4" id="KW-1185">Reference proteome</keyword>
<protein>
    <recommendedName>
        <fullName evidence="2">TGS domain-containing protein</fullName>
    </recommendedName>
</protein>
<dbReference type="Gene3D" id="3.30.980.10">
    <property type="entry name" value="Threonyl-trna Synthetase, Chain A, domain 2"/>
    <property type="match status" value="1"/>
</dbReference>
<dbReference type="EMBL" id="OX459965">
    <property type="protein sequence ID" value="CAI9169209.1"/>
    <property type="molecule type" value="Genomic_DNA"/>
</dbReference>
<dbReference type="CDD" id="cd01616">
    <property type="entry name" value="TGS"/>
    <property type="match status" value="1"/>
</dbReference>